<dbReference type="PANTHER" id="PTHR10622:SF10">
    <property type="entry name" value="HET DOMAIN-CONTAINING PROTEIN"/>
    <property type="match status" value="1"/>
</dbReference>
<sequence length="138" mass="15722">MRLIRTTSEEPELHSFPEEQIPEYAILSHVWEEEEVSFQHMQDSIWTIQQRLKRTRRKGGPRLYKRARWRAARVMTTFGSTPAALINLAVPSSPRPSTPCTDTTAKQPFAMSTWLICGVTFPDGLYANGLRGDGLCRS</sequence>
<accession>A0A9P5PYP8</accession>
<dbReference type="Proteomes" id="UP000772434">
    <property type="component" value="Unassembled WGS sequence"/>
</dbReference>
<keyword evidence="2" id="KW-1185">Reference proteome</keyword>
<organism evidence="1 2">
    <name type="scientific">Rhodocollybia butyracea</name>
    <dbReference type="NCBI Taxonomy" id="206335"/>
    <lineage>
        <taxon>Eukaryota</taxon>
        <taxon>Fungi</taxon>
        <taxon>Dikarya</taxon>
        <taxon>Basidiomycota</taxon>
        <taxon>Agaricomycotina</taxon>
        <taxon>Agaricomycetes</taxon>
        <taxon>Agaricomycetidae</taxon>
        <taxon>Agaricales</taxon>
        <taxon>Marasmiineae</taxon>
        <taxon>Omphalotaceae</taxon>
        <taxon>Rhodocollybia</taxon>
    </lineage>
</organism>
<gene>
    <name evidence="1" type="ORF">BDP27DRAFT_1510304</name>
</gene>
<dbReference type="OrthoDB" id="2908906at2759"/>
<evidence type="ECO:0000313" key="2">
    <source>
        <dbReference type="Proteomes" id="UP000772434"/>
    </source>
</evidence>
<proteinExistence type="predicted"/>
<dbReference type="PANTHER" id="PTHR10622">
    <property type="entry name" value="HET DOMAIN-CONTAINING PROTEIN"/>
    <property type="match status" value="1"/>
</dbReference>
<dbReference type="EMBL" id="JADNRY010000040">
    <property type="protein sequence ID" value="KAF9070465.1"/>
    <property type="molecule type" value="Genomic_DNA"/>
</dbReference>
<comment type="caution">
    <text evidence="1">The sequence shown here is derived from an EMBL/GenBank/DDBJ whole genome shotgun (WGS) entry which is preliminary data.</text>
</comment>
<name>A0A9P5PYP8_9AGAR</name>
<evidence type="ECO:0000313" key="1">
    <source>
        <dbReference type="EMBL" id="KAF9070465.1"/>
    </source>
</evidence>
<reference evidence="1" key="1">
    <citation type="submission" date="2020-11" db="EMBL/GenBank/DDBJ databases">
        <authorList>
            <consortium name="DOE Joint Genome Institute"/>
            <person name="Ahrendt S."/>
            <person name="Riley R."/>
            <person name="Andreopoulos W."/>
            <person name="Labutti K."/>
            <person name="Pangilinan J."/>
            <person name="Ruiz-Duenas F.J."/>
            <person name="Barrasa J.M."/>
            <person name="Sanchez-Garcia M."/>
            <person name="Camarero S."/>
            <person name="Miyauchi S."/>
            <person name="Serrano A."/>
            <person name="Linde D."/>
            <person name="Babiker R."/>
            <person name="Drula E."/>
            <person name="Ayuso-Fernandez I."/>
            <person name="Pacheco R."/>
            <person name="Padilla G."/>
            <person name="Ferreira P."/>
            <person name="Barriuso J."/>
            <person name="Kellner H."/>
            <person name="Castanera R."/>
            <person name="Alfaro M."/>
            <person name="Ramirez L."/>
            <person name="Pisabarro A.G."/>
            <person name="Kuo A."/>
            <person name="Tritt A."/>
            <person name="Lipzen A."/>
            <person name="He G."/>
            <person name="Yan M."/>
            <person name="Ng V."/>
            <person name="Cullen D."/>
            <person name="Martin F."/>
            <person name="Rosso M.-N."/>
            <person name="Henrissat B."/>
            <person name="Hibbett D."/>
            <person name="Martinez A.T."/>
            <person name="Grigoriev I.V."/>
        </authorList>
    </citation>
    <scope>NUCLEOTIDE SEQUENCE</scope>
    <source>
        <strain evidence="1">AH 40177</strain>
    </source>
</reference>
<dbReference type="AlphaFoldDB" id="A0A9P5PYP8"/>
<protein>
    <submittedName>
        <fullName evidence="1">Uncharacterized protein</fullName>
    </submittedName>
</protein>